<keyword evidence="2" id="KW-0472">Membrane</keyword>
<keyword evidence="1" id="KW-0175">Coiled coil</keyword>
<dbReference type="Gene3D" id="1.10.287.950">
    <property type="entry name" value="Methyl-accepting chemotaxis protein"/>
    <property type="match status" value="1"/>
</dbReference>
<dbReference type="InterPro" id="IPR013491">
    <property type="entry name" value="Tape_meas_N"/>
</dbReference>
<keyword evidence="2" id="KW-0812">Transmembrane</keyword>
<dbReference type="Pfam" id="PF20155">
    <property type="entry name" value="TMP_3"/>
    <property type="match status" value="1"/>
</dbReference>
<comment type="caution">
    <text evidence="4">The sequence shown here is derived from an EMBL/GenBank/DDBJ whole genome shotgun (WGS) entry which is preliminary data.</text>
</comment>
<proteinExistence type="predicted"/>
<gene>
    <name evidence="4" type="ORF">H9810_02935</name>
</gene>
<feature type="coiled-coil region" evidence="1">
    <location>
        <begin position="63"/>
        <end position="132"/>
    </location>
</feature>
<feature type="transmembrane region" description="Helical" evidence="2">
    <location>
        <begin position="446"/>
        <end position="465"/>
    </location>
</feature>
<keyword evidence="2" id="KW-1133">Transmembrane helix</keyword>
<organism evidence="4 5">
    <name type="scientific">Candidatus Gemmiger excrementavium</name>
    <dbReference type="NCBI Taxonomy" id="2838608"/>
    <lineage>
        <taxon>Bacteria</taxon>
        <taxon>Bacillati</taxon>
        <taxon>Bacillota</taxon>
        <taxon>Clostridia</taxon>
        <taxon>Eubacteriales</taxon>
        <taxon>Gemmiger</taxon>
    </lineage>
</organism>
<feature type="transmembrane region" description="Helical" evidence="2">
    <location>
        <begin position="411"/>
        <end position="437"/>
    </location>
</feature>
<dbReference type="NCBIfam" id="TIGR02675">
    <property type="entry name" value="tape_meas_nterm"/>
    <property type="match status" value="1"/>
</dbReference>
<feature type="domain" description="Tape measure protein N-terminal" evidence="3">
    <location>
        <begin position="166"/>
        <end position="351"/>
    </location>
</feature>
<evidence type="ECO:0000313" key="5">
    <source>
        <dbReference type="Proteomes" id="UP000824031"/>
    </source>
</evidence>
<evidence type="ECO:0000256" key="2">
    <source>
        <dbReference type="SAM" id="Phobius"/>
    </source>
</evidence>
<reference evidence="4" key="2">
    <citation type="submission" date="2021-04" db="EMBL/GenBank/DDBJ databases">
        <authorList>
            <person name="Gilroy R."/>
        </authorList>
    </citation>
    <scope>NUCLEOTIDE SEQUENCE</scope>
    <source>
        <strain evidence="4">3436</strain>
    </source>
</reference>
<dbReference type="EMBL" id="DXBO01000036">
    <property type="protein sequence ID" value="HIZ47659.1"/>
    <property type="molecule type" value="Genomic_DNA"/>
</dbReference>
<evidence type="ECO:0000313" key="4">
    <source>
        <dbReference type="EMBL" id="HIZ47659.1"/>
    </source>
</evidence>
<protein>
    <submittedName>
        <fullName evidence="4">Tape measure protein</fullName>
    </submittedName>
</protein>
<sequence>MAVNIGPKIGIDGEAKYRAQINNIIQQAKTLDSEMRAVTSGFDEQTDAMTRTTSVTRILTQQISVQEQRIQKLSEMLDKSAQKYGENDDRTLKWRQAVNEATASLNKMQGELKQTANETDDLGDEMEQTSRQVSSLGDIIQGTFVGNLISDAVSNLVNMLGELGGEALTAADSLTKFEGTMEFAGFDPATIQETKAAMQDYADRTVYDLETVANTTAQLAANGVADFEALTEAAGNLNSVAGGNANTFSSLAMVLTQTAGAGKLTTENWNQLTDAIPGASGVLQQAMLDAGAYTGNFREAMENGEISAEEFMDAIKELGSTTEAQNAATSVSTIEGAVGNLRATVSGFITSFLTEGGGMEVITTAINGVTTAFQNLTQNVDWASFKTTLQNAFATIIPLVQQFVNFVIDNWPMISSVIIGAGIAKLIGGITTAVLALNTAMMANPIGLVIAAISAVIALLVNLALQNENLKTSFDEGVAELAAWVDSVKTWFANLDAWLDQTLGNFFNVVLPGAINSMVTFVQEKFTQIGEFFSTLWQGIVDSVVSFGEGIIQTASDIVTALKEKINSAIDFIKSLPEKFFQWGADMINGLIEGIKSIDIGAAIGGVADTIASFIHFSRPDTGPLREYETWMPDMMAGLARGIRENQYLVTNALAGVARGMEGTLSPSLAVPTGRRVVVQLGNVTFYGYTPDQGDAFVRDLNRKLGRLL</sequence>
<evidence type="ECO:0000256" key="1">
    <source>
        <dbReference type="SAM" id="Coils"/>
    </source>
</evidence>
<accession>A0A9D2F150</accession>
<evidence type="ECO:0000259" key="3">
    <source>
        <dbReference type="Pfam" id="PF20155"/>
    </source>
</evidence>
<dbReference type="AlphaFoldDB" id="A0A9D2F150"/>
<dbReference type="Proteomes" id="UP000824031">
    <property type="component" value="Unassembled WGS sequence"/>
</dbReference>
<reference evidence="4" key="1">
    <citation type="journal article" date="2021" name="PeerJ">
        <title>Extensive microbial diversity within the chicken gut microbiome revealed by metagenomics and culture.</title>
        <authorList>
            <person name="Gilroy R."/>
            <person name="Ravi A."/>
            <person name="Getino M."/>
            <person name="Pursley I."/>
            <person name="Horton D.L."/>
            <person name="Alikhan N.F."/>
            <person name="Baker D."/>
            <person name="Gharbi K."/>
            <person name="Hall N."/>
            <person name="Watson M."/>
            <person name="Adriaenssens E.M."/>
            <person name="Foster-Nyarko E."/>
            <person name="Jarju S."/>
            <person name="Secka A."/>
            <person name="Antonio M."/>
            <person name="Oren A."/>
            <person name="Chaudhuri R.R."/>
            <person name="La Ragione R."/>
            <person name="Hildebrand F."/>
            <person name="Pallen M.J."/>
        </authorList>
    </citation>
    <scope>NUCLEOTIDE SEQUENCE</scope>
    <source>
        <strain evidence="4">3436</strain>
    </source>
</reference>
<name>A0A9D2F150_9FIRM</name>